<organism evidence="2 3">
    <name type="scientific">Muricoccus pecuniae</name>
    <dbReference type="NCBI Taxonomy" id="693023"/>
    <lineage>
        <taxon>Bacteria</taxon>
        <taxon>Pseudomonadati</taxon>
        <taxon>Pseudomonadota</taxon>
        <taxon>Alphaproteobacteria</taxon>
        <taxon>Acetobacterales</taxon>
        <taxon>Roseomonadaceae</taxon>
        <taxon>Muricoccus</taxon>
    </lineage>
</organism>
<dbReference type="Pfam" id="PF13401">
    <property type="entry name" value="AAA_22"/>
    <property type="match status" value="1"/>
</dbReference>
<evidence type="ECO:0000259" key="1">
    <source>
        <dbReference type="Pfam" id="PF13401"/>
    </source>
</evidence>
<name>A0A840YI44_9PROT</name>
<dbReference type="RefSeq" id="WP_184516004.1">
    <property type="nucleotide sequence ID" value="NZ_JACIJD010000006.1"/>
</dbReference>
<dbReference type="Gene3D" id="3.40.50.300">
    <property type="entry name" value="P-loop containing nucleotide triphosphate hydrolases"/>
    <property type="match status" value="1"/>
</dbReference>
<gene>
    <name evidence="2" type="ORF">FHS87_001607</name>
</gene>
<dbReference type="InterPro" id="IPR049945">
    <property type="entry name" value="AAA_22"/>
</dbReference>
<proteinExistence type="predicted"/>
<dbReference type="AlphaFoldDB" id="A0A840YI44"/>
<dbReference type="Proteomes" id="UP000580654">
    <property type="component" value="Unassembled WGS sequence"/>
</dbReference>
<dbReference type="SUPFAM" id="SSF52540">
    <property type="entry name" value="P-loop containing nucleoside triphosphate hydrolases"/>
    <property type="match status" value="1"/>
</dbReference>
<comment type="caution">
    <text evidence="2">The sequence shown here is derived from an EMBL/GenBank/DDBJ whole genome shotgun (WGS) entry which is preliminary data.</text>
</comment>
<sequence length="324" mass="36730">MTDDRGQCRAEEARRIARLKRVFFRSDEFKTAILNIEDLRDNGYLPNGDALCQLLSGPPGVGKTQVFTEIMRQAWALPDPQTGARPAVLMKVPTPFTNKRMLGTFLKALGTEDLSDRHDVGTMIARVQHFLQLRRTKIILMEEVQQVFDKKAETAGASYWFADFIKAHILDEAKVPVVFNGTEAARRIFGNVQLEDRRYGDSVLTPLVWTEADGWGRLRVVVESFERASDFPKRGDLLDDGILERFERATGGIFRQLFKLFLKTIELGTRRGADRIDTHLLALAHAALAQPDPGWFNAFSVPRLPPLTEPDTSRVTRLRKRVKP</sequence>
<evidence type="ECO:0000313" key="2">
    <source>
        <dbReference type="EMBL" id="MBB5693574.1"/>
    </source>
</evidence>
<reference evidence="2 3" key="1">
    <citation type="submission" date="2020-08" db="EMBL/GenBank/DDBJ databases">
        <title>Genomic Encyclopedia of Type Strains, Phase IV (KMG-IV): sequencing the most valuable type-strain genomes for metagenomic binning, comparative biology and taxonomic classification.</title>
        <authorList>
            <person name="Goeker M."/>
        </authorList>
    </citation>
    <scope>NUCLEOTIDE SEQUENCE [LARGE SCALE GENOMIC DNA]</scope>
    <source>
        <strain evidence="2 3">DSM 25622</strain>
    </source>
</reference>
<keyword evidence="3" id="KW-1185">Reference proteome</keyword>
<accession>A0A840YI44</accession>
<dbReference type="EMBL" id="JACIJD010000006">
    <property type="protein sequence ID" value="MBB5693574.1"/>
    <property type="molecule type" value="Genomic_DNA"/>
</dbReference>
<evidence type="ECO:0000313" key="3">
    <source>
        <dbReference type="Proteomes" id="UP000580654"/>
    </source>
</evidence>
<feature type="domain" description="ORC1/DEAH AAA+ ATPase" evidence="1">
    <location>
        <begin position="50"/>
        <end position="189"/>
    </location>
</feature>
<dbReference type="InterPro" id="IPR027417">
    <property type="entry name" value="P-loop_NTPase"/>
</dbReference>
<protein>
    <submittedName>
        <fullName evidence="2">DNA polymerase III delta prime subunit</fullName>
    </submittedName>
</protein>
<dbReference type="GO" id="GO:0016887">
    <property type="term" value="F:ATP hydrolysis activity"/>
    <property type="evidence" value="ECO:0007669"/>
    <property type="project" value="InterPro"/>
</dbReference>